<dbReference type="EMBL" id="LUEZ02000009">
    <property type="protein sequence ID" value="RDB29789.1"/>
    <property type="molecule type" value="Genomic_DNA"/>
</dbReference>
<gene>
    <name evidence="2" type="ORF">Hypma_014069</name>
</gene>
<evidence type="ECO:0000313" key="2">
    <source>
        <dbReference type="EMBL" id="RDB29789.1"/>
    </source>
</evidence>
<evidence type="ECO:0000313" key="3">
    <source>
        <dbReference type="Proteomes" id="UP000076154"/>
    </source>
</evidence>
<dbReference type="Proteomes" id="UP000076154">
    <property type="component" value="Unassembled WGS sequence"/>
</dbReference>
<feature type="compositionally biased region" description="Pro residues" evidence="1">
    <location>
        <begin position="49"/>
        <end position="61"/>
    </location>
</feature>
<dbReference type="AlphaFoldDB" id="A0A369K578"/>
<protein>
    <submittedName>
        <fullName evidence="2">Uncharacterized protein</fullName>
    </submittedName>
</protein>
<comment type="caution">
    <text evidence="2">The sequence shown here is derived from an EMBL/GenBank/DDBJ whole genome shotgun (WGS) entry which is preliminary data.</text>
</comment>
<sequence>MLHSVLSALRPDPQPSVAQAITTHVGDIVSPLVDGPLAGGPDHKMAAAPPRPPTPPGPRPRGPLDLQATGGGKPDTKPQVKGPPGGGKAK</sequence>
<evidence type="ECO:0000256" key="1">
    <source>
        <dbReference type="SAM" id="MobiDB-lite"/>
    </source>
</evidence>
<reference evidence="2" key="1">
    <citation type="submission" date="2018-04" db="EMBL/GenBank/DDBJ databases">
        <title>Whole genome sequencing of Hypsizygus marmoreus.</title>
        <authorList>
            <person name="Choi I.-G."/>
            <person name="Min B."/>
            <person name="Kim J.-G."/>
            <person name="Kim S."/>
            <person name="Oh Y.-L."/>
            <person name="Kong W.-S."/>
            <person name="Park H."/>
            <person name="Jeong J."/>
            <person name="Song E.-S."/>
        </authorList>
    </citation>
    <scope>NUCLEOTIDE SEQUENCE [LARGE SCALE GENOMIC DNA]</scope>
    <source>
        <strain evidence="2">51987-8</strain>
    </source>
</reference>
<name>A0A369K578_HYPMA</name>
<dbReference type="InParanoid" id="A0A369K578"/>
<proteinExistence type="predicted"/>
<keyword evidence="3" id="KW-1185">Reference proteome</keyword>
<accession>A0A369K578</accession>
<feature type="region of interest" description="Disordered" evidence="1">
    <location>
        <begin position="1"/>
        <end position="90"/>
    </location>
</feature>
<organism evidence="2 3">
    <name type="scientific">Hypsizygus marmoreus</name>
    <name type="common">White beech mushroom</name>
    <name type="synonym">Agaricus marmoreus</name>
    <dbReference type="NCBI Taxonomy" id="39966"/>
    <lineage>
        <taxon>Eukaryota</taxon>
        <taxon>Fungi</taxon>
        <taxon>Dikarya</taxon>
        <taxon>Basidiomycota</taxon>
        <taxon>Agaricomycotina</taxon>
        <taxon>Agaricomycetes</taxon>
        <taxon>Agaricomycetidae</taxon>
        <taxon>Agaricales</taxon>
        <taxon>Tricholomatineae</taxon>
        <taxon>Lyophyllaceae</taxon>
        <taxon>Hypsizygus</taxon>
    </lineage>
</organism>